<reference evidence="2" key="1">
    <citation type="journal article" date="2020" name="Nature">
        <title>Giant virus diversity and host interactions through global metagenomics.</title>
        <authorList>
            <person name="Schulz F."/>
            <person name="Roux S."/>
            <person name="Paez-Espino D."/>
            <person name="Jungbluth S."/>
            <person name="Walsh D.A."/>
            <person name="Denef V.J."/>
            <person name="McMahon K.D."/>
            <person name="Konstantinidis K.T."/>
            <person name="Eloe-Fadrosh E.A."/>
            <person name="Kyrpides N.C."/>
            <person name="Woyke T."/>
        </authorList>
    </citation>
    <scope>NUCLEOTIDE SEQUENCE</scope>
    <source>
        <strain evidence="2">GVMAG-M-3300009182-67</strain>
    </source>
</reference>
<evidence type="ECO:0000313" key="2">
    <source>
        <dbReference type="EMBL" id="QHS85135.1"/>
    </source>
</evidence>
<name>A0A6C0AYT9_9ZZZZ</name>
<dbReference type="AlphaFoldDB" id="A0A6C0AYT9"/>
<organism evidence="2">
    <name type="scientific">viral metagenome</name>
    <dbReference type="NCBI Taxonomy" id="1070528"/>
    <lineage>
        <taxon>unclassified sequences</taxon>
        <taxon>metagenomes</taxon>
        <taxon>organismal metagenomes</taxon>
    </lineage>
</organism>
<evidence type="ECO:0000259" key="1">
    <source>
        <dbReference type="Pfam" id="PF23162"/>
    </source>
</evidence>
<proteinExistence type="predicted"/>
<protein>
    <recommendedName>
        <fullName evidence="1">C962R-like N-terminal AEP domain-containing protein</fullName>
    </recommendedName>
</protein>
<feature type="domain" description="C962R-like N-terminal AEP" evidence="1">
    <location>
        <begin position="47"/>
        <end position="210"/>
    </location>
</feature>
<dbReference type="EMBL" id="MN739040">
    <property type="protein sequence ID" value="QHS85135.1"/>
    <property type="molecule type" value="Genomic_DNA"/>
</dbReference>
<sequence>MSVMNTKKRISFDLFMSKNLNPLKKWVFSKKYFIKTTDSKERKATATHFLLDGGTWGIAKDDYPEFLNLLAIDLQNGEKHYICENRTPVFKFICDIDMYETETVTLEYISKLVELLNGIVEEYYGSFKVIICGADTKKVLLNETELIKCGFHLVWPDIWITVETAKKLRVKFIEKLISTFGERESYNTWEDVVDLAVYEDNGLRMVGCRKMVICKSCKNKKEFRETCESCEGTGKKDEGRIYTPKAVLGPCERTYFTSISNFHVMLNETSIYNYRGVSASELLKELDVVLKEKKKRTVSKNSGSEDETTLKIESFIKRNYKATHSKIKIVKLTKNENCYYAEPDENFCMNVNRKHNSSGIYFQITPTGVCQRCYCKKETSEGRTNGMCKYYASQEIPITKILQTLLFGIVSKTSKRKIVNMNITRNVSNASLDLSISSVDNHKESVSLNKENCLNNCKNILFQIENEILKK</sequence>
<dbReference type="InterPro" id="IPR056443">
    <property type="entry name" value="AEP_C962R"/>
</dbReference>
<accession>A0A6C0AYT9</accession>
<dbReference type="Pfam" id="PF23162">
    <property type="entry name" value="AEP_C962R"/>
    <property type="match status" value="1"/>
</dbReference>